<dbReference type="RefSeq" id="WP_133624668.1">
    <property type="nucleotide sequence ID" value="NZ_PGGO01000025.1"/>
</dbReference>
<reference evidence="2" key="1">
    <citation type="submission" date="2017-11" db="EMBL/GenBank/DDBJ databases">
        <authorList>
            <person name="Kuznetsova I."/>
            <person name="Sazanova A."/>
            <person name="Chirak E."/>
            <person name="Safronova V."/>
            <person name="Willems A."/>
        </authorList>
    </citation>
    <scope>NUCLEOTIDE SEQUENCE [LARGE SCALE GENOMIC DNA]</scope>
    <source>
        <strain evidence="2">STM 196</strain>
    </source>
</reference>
<dbReference type="EMBL" id="PGGO01000025">
    <property type="protein sequence ID" value="PSH63337.1"/>
    <property type="molecule type" value="Genomic_DNA"/>
</dbReference>
<comment type="caution">
    <text evidence="1">The sequence shown here is derived from an EMBL/GenBank/DDBJ whole genome shotgun (WGS) entry which is preliminary data.</text>
</comment>
<evidence type="ECO:0000313" key="2">
    <source>
        <dbReference type="Proteomes" id="UP000241444"/>
    </source>
</evidence>
<gene>
    <name evidence="1" type="ORF">CU102_24040</name>
</gene>
<dbReference type="Proteomes" id="UP000241444">
    <property type="component" value="Unassembled WGS sequence"/>
</dbReference>
<protein>
    <submittedName>
        <fullName evidence="1">Uncharacterized protein</fullName>
    </submittedName>
</protein>
<keyword evidence="2" id="KW-1185">Reference proteome</keyword>
<sequence length="95" mass="11013">MKSNQPFDIIDDIASPGHNKRVWLAAMALSMGSEEATIAFSNVMFSLGEMNERHRHALLERHRLWEQLVDDGATETKRLFREMVDEKLRAWASNR</sequence>
<organism evidence="1 2">
    <name type="scientific">Phyllobacterium brassicacearum</name>
    <dbReference type="NCBI Taxonomy" id="314235"/>
    <lineage>
        <taxon>Bacteria</taxon>
        <taxon>Pseudomonadati</taxon>
        <taxon>Pseudomonadota</taxon>
        <taxon>Alphaproteobacteria</taxon>
        <taxon>Hyphomicrobiales</taxon>
        <taxon>Phyllobacteriaceae</taxon>
        <taxon>Phyllobacterium</taxon>
    </lineage>
</organism>
<accession>A0A2P7BA48</accession>
<proteinExistence type="predicted"/>
<evidence type="ECO:0000313" key="1">
    <source>
        <dbReference type="EMBL" id="PSH63337.1"/>
    </source>
</evidence>
<name>A0A2P7BA48_9HYPH</name>
<dbReference type="AlphaFoldDB" id="A0A2P7BA48"/>